<evidence type="ECO:0000313" key="2">
    <source>
        <dbReference type="EMBL" id="KAJ9604109.1"/>
    </source>
</evidence>
<comment type="caution">
    <text evidence="2">The sequence shown here is derived from an EMBL/GenBank/DDBJ whole genome shotgun (WGS) entry which is preliminary data.</text>
</comment>
<organism evidence="2 3">
    <name type="scientific">Cladophialophora chaetospira</name>
    <dbReference type="NCBI Taxonomy" id="386627"/>
    <lineage>
        <taxon>Eukaryota</taxon>
        <taxon>Fungi</taxon>
        <taxon>Dikarya</taxon>
        <taxon>Ascomycota</taxon>
        <taxon>Pezizomycotina</taxon>
        <taxon>Eurotiomycetes</taxon>
        <taxon>Chaetothyriomycetidae</taxon>
        <taxon>Chaetothyriales</taxon>
        <taxon>Herpotrichiellaceae</taxon>
        <taxon>Cladophialophora</taxon>
    </lineage>
</organism>
<dbReference type="SUPFAM" id="SSF81383">
    <property type="entry name" value="F-box domain"/>
    <property type="match status" value="1"/>
</dbReference>
<proteinExistence type="predicted"/>
<dbReference type="Proteomes" id="UP001172673">
    <property type="component" value="Unassembled WGS sequence"/>
</dbReference>
<sequence>MHVMSSPHPNLPTANHANQSSGWSRLPSEVKIKIFKSLDRTTLKDCRLVNSEASAAATPILCHALCLGPSITSVIHLACFAAHVELRNFVRCIEVHPCRLQALYEGQEICTDLDVFFNKLSPHLTMKALDWWKSGHEMRRSEAEFVNTEPTKIAASINSILTRFPNLATVTCAYYHTHDMHGYYQARFESQFYRGIPMSDLSPDKCIITWPWLTVMIGDIRLKVLELRQLPWNAFRAEACLTLLFDICDLDGSTDDLTEQLISHDIEVLGKLSSHLPNVEQLWLGFHEPDAPSAYEPPQGLLGPVTDQVLQQVSLALLSGHFEKAHTITLQNLVGDEDTIISFVRRHGKKLKSLTLDGFRQLDTTGKVHHTTNHDSVTNITTATDANAIAAAADPVDANTTTLKCVFGGLLSLIEGVRAHSSLEHMKFTGSFIDVAGPAFKFGDSPTRSWIQAYVCHKGDFPEYDFGVLMKKIMNGECRACGNDVVYEQDKMELRMTLFAIVDGSRTYLPPPTSFPEGLTNALKTLETLEGLGG</sequence>
<evidence type="ECO:0008006" key="4">
    <source>
        <dbReference type="Google" id="ProtNLM"/>
    </source>
</evidence>
<dbReference type="AlphaFoldDB" id="A0AA38WZP4"/>
<name>A0AA38WZP4_9EURO</name>
<dbReference type="EMBL" id="JAPDRK010000020">
    <property type="protein sequence ID" value="KAJ9604109.1"/>
    <property type="molecule type" value="Genomic_DNA"/>
</dbReference>
<dbReference type="InterPro" id="IPR036047">
    <property type="entry name" value="F-box-like_dom_sf"/>
</dbReference>
<feature type="region of interest" description="Disordered" evidence="1">
    <location>
        <begin position="1"/>
        <end position="22"/>
    </location>
</feature>
<protein>
    <recommendedName>
        <fullName evidence="4">F-box domain-containing protein</fullName>
    </recommendedName>
</protein>
<evidence type="ECO:0000256" key="1">
    <source>
        <dbReference type="SAM" id="MobiDB-lite"/>
    </source>
</evidence>
<keyword evidence="3" id="KW-1185">Reference proteome</keyword>
<reference evidence="2" key="1">
    <citation type="submission" date="2022-10" db="EMBL/GenBank/DDBJ databases">
        <title>Culturing micro-colonial fungi from biological soil crusts in the Mojave desert and describing Neophaeococcomyces mojavensis, and introducing the new genera and species Taxawa tesnikishii.</title>
        <authorList>
            <person name="Kurbessoian T."/>
            <person name="Stajich J.E."/>
        </authorList>
    </citation>
    <scope>NUCLEOTIDE SEQUENCE</scope>
    <source>
        <strain evidence="2">TK_41</strain>
    </source>
</reference>
<evidence type="ECO:0000313" key="3">
    <source>
        <dbReference type="Proteomes" id="UP001172673"/>
    </source>
</evidence>
<gene>
    <name evidence="2" type="ORF">H2200_011632</name>
</gene>
<feature type="compositionally biased region" description="Polar residues" evidence="1">
    <location>
        <begin position="12"/>
        <end position="22"/>
    </location>
</feature>
<accession>A0AA38WZP4</accession>